<feature type="region of interest" description="Disordered" evidence="5">
    <location>
        <begin position="924"/>
        <end position="951"/>
    </location>
</feature>
<comment type="caution">
    <text evidence="7">The sequence shown here is derived from an EMBL/GenBank/DDBJ whole genome shotgun (WGS) entry which is preliminary data.</text>
</comment>
<feature type="compositionally biased region" description="Polar residues" evidence="5">
    <location>
        <begin position="67"/>
        <end position="80"/>
    </location>
</feature>
<reference evidence="7" key="1">
    <citation type="submission" date="2021-02" db="EMBL/GenBank/DDBJ databases">
        <title>Psilocybe cubensis genome.</title>
        <authorList>
            <person name="Mckernan K.J."/>
            <person name="Crawford S."/>
            <person name="Trippe A."/>
            <person name="Kane L.T."/>
            <person name="Mclaughlin S."/>
        </authorList>
    </citation>
    <scope>NUCLEOTIDE SEQUENCE [LARGE SCALE GENOMIC DNA]</scope>
    <source>
        <strain evidence="7">MGC-MH-2018</strain>
    </source>
</reference>
<dbReference type="Pfam" id="PF07714">
    <property type="entry name" value="PK_Tyr_Ser-Thr"/>
    <property type="match status" value="1"/>
</dbReference>
<sequence length="1310" mass="145259">MSHEASKSPRSSSATPIKRSIPLPESSSGSIPKASSPLSAIFTPKASSSSLPVQSTPSSSYSAPSNAGGNAQSSSTQDPSSEPLRPLSMVLTSAHGEPSSIELPEIEDVGAATAPSELAKSVPQQDVKDQIGLDIDSPKMSTSWWGDKHVSRPWHDPPKRKNTIPPEQAVAFEDTRKRVAQAAASVLDTAADITHEALYLGVEFLDFVPIPGLQAAANTLLNIWDAAQDVDMNRLGCLRLTERCADILLSVREEVHEAGDQIGTELKLPLAKLEECFNDIYRFMFKQKTRPWLKRYLKRDEIRRDISECHLKLQDALALFGVSIQIRILKQVQRTEKRREHETHVLTAILASHLFTEHPEDSVATGPDADQHNDHHHPPPLVENSPEMVYHFAAAKNALGIIDESQPEILQGDDSSNIIPDLKKIHTIQNALDEQSDISDLRQLMRQALQTNSDAEILRVFQIGHQEMPDAIKTLQRALERVSSQETETPDKSSAKGVVLGKISINEGTGNQSVKGAGTVISIDSSIVEASGGSGTSATVSGSSTASVPRDTLDREFIETGIESLRRMSQGVEIYVPTWTITKYEVDRGQMIGVGFFSTVYKGTWKGRTVAIKVLADTTPRKLFQREMGIWKTLRHANVLPLYGASSATGDPPWFFVTQYLKNGTLSEHLRKIEAEQNPPGLGLASIGNASATTTPRPPGSGVRATTLPAMSPWLGVNLANGLTPTGHLTPPNSRNIRPLPRDTPVSREWDLFRFMHEIAKGMEYLHGNGVLHGDLKASNVLVDDKYRCIICDFGQSEMKTEAFRISGTHPHGTLGWQSPELMSGRSRLTVEADVWSFSITCVEIMNMGKLPWSPMDDYSVRRYVLDEDKRPPVPRYSRFNTPGFQEIVKACWQFDPKSRPSFSKISRDFKLLRKSFADGYESPSPRIPAIDEVPEPAASPSPDLRPQELPPFLKQESGAVLPDDILSDALNSEGPYSPSGNHPPNQPHRESTVATERIRMPEPVLYTPGHSTRSSSILATASRSEERIQFHRSDGYDSPPPVDEQMAKRRNERRYRLLLAHEHHKSLSLPLWEPCQVDIGAVGYLLKPEGRFVTLFNSYEPHKSDHPGIQCLPSIHGYGNVQEEVQRLPKKTAAQRAFDILIGSLTFRNSSEDIVRRPSFPLKAGHKAAILYTETTEYRYMLKLNAPKRWFQNNVDTIMRIYGHQHRIQREDLFLIIGTLKTPAYALLVSHSHPEGHARFNVYANPQIGKPWGTFTTDTDGPRGLEDSDSEEEITRLSASKVSLHGGPMEAVLLARLRFKPDATEPTSR</sequence>
<dbReference type="OrthoDB" id="1668230at2759"/>
<keyword evidence="3 4" id="KW-0067">ATP-binding</keyword>
<keyword evidence="2 4" id="KW-0547">Nucleotide-binding</keyword>
<dbReference type="Gene3D" id="1.10.510.10">
    <property type="entry name" value="Transferase(Phosphotransferase) domain 1"/>
    <property type="match status" value="1"/>
</dbReference>
<feature type="region of interest" description="Disordered" evidence="5">
    <location>
        <begin position="1"/>
        <end position="97"/>
    </location>
</feature>
<dbReference type="PROSITE" id="PS50011">
    <property type="entry name" value="PROTEIN_KINASE_DOM"/>
    <property type="match status" value="1"/>
</dbReference>
<feature type="region of interest" description="Disordered" evidence="5">
    <location>
        <begin position="144"/>
        <end position="164"/>
    </location>
</feature>
<feature type="binding site" evidence="4">
    <location>
        <position position="622"/>
    </location>
    <ligand>
        <name>ATP</name>
        <dbReference type="ChEBI" id="CHEBI:30616"/>
    </ligand>
</feature>
<dbReference type="PROSITE" id="PS00107">
    <property type="entry name" value="PROTEIN_KINASE_ATP"/>
    <property type="match status" value="1"/>
</dbReference>
<feature type="domain" description="Protein kinase" evidence="6">
    <location>
        <begin position="586"/>
        <end position="913"/>
    </location>
</feature>
<proteinExistence type="predicted"/>
<dbReference type="InterPro" id="IPR051681">
    <property type="entry name" value="Ser/Thr_Kinases-Pseudokinases"/>
</dbReference>
<keyword evidence="1" id="KW-0723">Serine/threonine-protein kinase</keyword>
<evidence type="ECO:0000256" key="4">
    <source>
        <dbReference type="PROSITE-ProRule" id="PRU10141"/>
    </source>
</evidence>
<gene>
    <name evidence="7" type="ORF">JR316_013162</name>
</gene>
<dbReference type="Gene3D" id="3.30.200.20">
    <property type="entry name" value="Phosphorylase Kinase, domain 1"/>
    <property type="match status" value="1"/>
</dbReference>
<feature type="compositionally biased region" description="Low complexity" evidence="5">
    <location>
        <begin position="47"/>
        <end position="65"/>
    </location>
</feature>
<feature type="compositionally biased region" description="Basic and acidic residues" evidence="5">
    <location>
        <begin position="1024"/>
        <end position="1036"/>
    </location>
</feature>
<keyword evidence="1" id="KW-0418">Kinase</keyword>
<feature type="region of interest" description="Disordered" evidence="5">
    <location>
        <begin position="359"/>
        <end position="383"/>
    </location>
</feature>
<dbReference type="CDD" id="cd21037">
    <property type="entry name" value="MLKL_NTD"/>
    <property type="match status" value="1"/>
</dbReference>
<accession>A0A8H7XLT7</accession>
<organism evidence="7">
    <name type="scientific">Psilocybe cubensis</name>
    <name type="common">Psychedelic mushroom</name>
    <name type="synonym">Stropharia cubensis</name>
    <dbReference type="NCBI Taxonomy" id="181762"/>
    <lineage>
        <taxon>Eukaryota</taxon>
        <taxon>Fungi</taxon>
        <taxon>Dikarya</taxon>
        <taxon>Basidiomycota</taxon>
        <taxon>Agaricomycotina</taxon>
        <taxon>Agaricomycetes</taxon>
        <taxon>Agaricomycetidae</taxon>
        <taxon>Agaricales</taxon>
        <taxon>Agaricineae</taxon>
        <taxon>Strophariaceae</taxon>
        <taxon>Psilocybe</taxon>
    </lineage>
</organism>
<dbReference type="InterPro" id="IPR011009">
    <property type="entry name" value="Kinase-like_dom_sf"/>
</dbReference>
<feature type="compositionally biased region" description="Basic and acidic residues" evidence="5">
    <location>
        <begin position="146"/>
        <end position="159"/>
    </location>
</feature>
<dbReference type="InterPro" id="IPR008271">
    <property type="entry name" value="Ser/Thr_kinase_AS"/>
</dbReference>
<feature type="compositionally biased region" description="Polar residues" evidence="5">
    <location>
        <begin position="1010"/>
        <end position="1023"/>
    </location>
</feature>
<feature type="region of interest" description="Disordered" evidence="5">
    <location>
        <begin position="967"/>
        <end position="1045"/>
    </location>
</feature>
<evidence type="ECO:0000256" key="3">
    <source>
        <dbReference type="ARBA" id="ARBA00022840"/>
    </source>
</evidence>
<name>A0A8H7XLT7_PSICU</name>
<dbReference type="InterPro" id="IPR059179">
    <property type="entry name" value="MLKL-like_MCAfunc"/>
</dbReference>
<dbReference type="InterPro" id="IPR000719">
    <property type="entry name" value="Prot_kinase_dom"/>
</dbReference>
<dbReference type="SMART" id="SM00220">
    <property type="entry name" value="S_TKc"/>
    <property type="match status" value="1"/>
</dbReference>
<dbReference type="GO" id="GO:0005524">
    <property type="term" value="F:ATP binding"/>
    <property type="evidence" value="ECO:0007669"/>
    <property type="project" value="UniProtKB-UniRule"/>
</dbReference>
<keyword evidence="1" id="KW-0808">Transferase</keyword>
<evidence type="ECO:0000259" key="6">
    <source>
        <dbReference type="PROSITE" id="PS50011"/>
    </source>
</evidence>
<protein>
    <recommendedName>
        <fullName evidence="6">Protein kinase domain-containing protein</fullName>
    </recommendedName>
</protein>
<dbReference type="Gene3D" id="1.20.930.20">
    <property type="entry name" value="Adaptor protein Cbl, N-terminal domain"/>
    <property type="match status" value="1"/>
</dbReference>
<evidence type="ECO:0000256" key="5">
    <source>
        <dbReference type="SAM" id="MobiDB-lite"/>
    </source>
</evidence>
<dbReference type="InterPro" id="IPR017441">
    <property type="entry name" value="Protein_kinase_ATP_BS"/>
</dbReference>
<evidence type="ECO:0000256" key="2">
    <source>
        <dbReference type="ARBA" id="ARBA00022741"/>
    </source>
</evidence>
<dbReference type="InterPro" id="IPR001245">
    <property type="entry name" value="Ser-Thr/Tyr_kinase_cat_dom"/>
</dbReference>
<evidence type="ECO:0000313" key="7">
    <source>
        <dbReference type="EMBL" id="KAG5162028.1"/>
    </source>
</evidence>
<dbReference type="EMBL" id="JAFIQS010000022">
    <property type="protein sequence ID" value="KAG5162028.1"/>
    <property type="molecule type" value="Genomic_DNA"/>
</dbReference>
<dbReference type="PROSITE" id="PS00108">
    <property type="entry name" value="PROTEIN_KINASE_ST"/>
    <property type="match status" value="1"/>
</dbReference>
<dbReference type="GO" id="GO:0004674">
    <property type="term" value="F:protein serine/threonine kinase activity"/>
    <property type="evidence" value="ECO:0007669"/>
    <property type="project" value="UniProtKB-KW"/>
</dbReference>
<dbReference type="InterPro" id="IPR036537">
    <property type="entry name" value="Adaptor_Cbl_N_dom_sf"/>
</dbReference>
<feature type="compositionally biased region" description="Basic and acidic residues" evidence="5">
    <location>
        <begin position="988"/>
        <end position="1001"/>
    </location>
</feature>
<dbReference type="SUPFAM" id="SSF56112">
    <property type="entry name" value="Protein kinase-like (PK-like)"/>
    <property type="match status" value="1"/>
</dbReference>
<feature type="compositionally biased region" description="Low complexity" evidence="5">
    <location>
        <begin position="24"/>
        <end position="39"/>
    </location>
</feature>
<dbReference type="GO" id="GO:0007166">
    <property type="term" value="P:cell surface receptor signaling pathway"/>
    <property type="evidence" value="ECO:0007669"/>
    <property type="project" value="InterPro"/>
</dbReference>
<evidence type="ECO:0000256" key="1">
    <source>
        <dbReference type="ARBA" id="ARBA00022527"/>
    </source>
</evidence>
<dbReference type="PANTHER" id="PTHR44329">
    <property type="entry name" value="SERINE/THREONINE-PROTEIN KINASE TNNI3K-RELATED"/>
    <property type="match status" value="1"/>
</dbReference>